<sequence>PLSAPERNEVSSFIDEQLRKGYIRPSKSPMTSLVFFIPKKDGKKCMVMDYCYL</sequence>
<name>F8Q8Y3_SERL3</name>
<dbReference type="InterPro" id="IPR053134">
    <property type="entry name" value="RNA-dir_DNA_polymerase"/>
</dbReference>
<evidence type="ECO:0000313" key="1">
    <source>
        <dbReference type="EMBL" id="EGN95038.1"/>
    </source>
</evidence>
<feature type="non-terminal residue" evidence="1">
    <location>
        <position position="53"/>
    </location>
</feature>
<protein>
    <recommendedName>
        <fullName evidence="3">Reverse transcriptase domain-containing protein</fullName>
    </recommendedName>
</protein>
<dbReference type="Gene3D" id="3.10.10.10">
    <property type="entry name" value="HIV Type 1 Reverse Transcriptase, subunit A, domain 1"/>
    <property type="match status" value="1"/>
</dbReference>
<keyword evidence="2" id="KW-1185">Reference proteome</keyword>
<dbReference type="SUPFAM" id="SSF56672">
    <property type="entry name" value="DNA/RNA polymerases"/>
    <property type="match status" value="1"/>
</dbReference>
<dbReference type="HOGENOM" id="CLU_000384_35_5_1"/>
<dbReference type="PANTHER" id="PTHR24559:SF444">
    <property type="entry name" value="REVERSE TRANSCRIPTASE DOMAIN-CONTAINING PROTEIN"/>
    <property type="match status" value="1"/>
</dbReference>
<organism evidence="2">
    <name type="scientific">Serpula lacrymans var. lacrymans (strain S7.3)</name>
    <name type="common">Dry rot fungus</name>
    <dbReference type="NCBI Taxonomy" id="936435"/>
    <lineage>
        <taxon>Eukaryota</taxon>
        <taxon>Fungi</taxon>
        <taxon>Dikarya</taxon>
        <taxon>Basidiomycota</taxon>
        <taxon>Agaricomycotina</taxon>
        <taxon>Agaricomycetes</taxon>
        <taxon>Agaricomycetidae</taxon>
        <taxon>Boletales</taxon>
        <taxon>Coniophorineae</taxon>
        <taxon>Serpulaceae</taxon>
        <taxon>Serpula</taxon>
    </lineage>
</organism>
<evidence type="ECO:0000313" key="2">
    <source>
        <dbReference type="Proteomes" id="UP000008063"/>
    </source>
</evidence>
<evidence type="ECO:0008006" key="3">
    <source>
        <dbReference type="Google" id="ProtNLM"/>
    </source>
</evidence>
<dbReference type="AlphaFoldDB" id="F8Q8Y3"/>
<accession>F8Q8Y3</accession>
<dbReference type="InParanoid" id="F8Q8Y3"/>
<dbReference type="Proteomes" id="UP000008063">
    <property type="component" value="Unassembled WGS sequence"/>
</dbReference>
<dbReference type="PANTHER" id="PTHR24559">
    <property type="entry name" value="TRANSPOSON TY3-I GAG-POL POLYPROTEIN"/>
    <property type="match status" value="1"/>
</dbReference>
<reference evidence="2" key="1">
    <citation type="journal article" date="2011" name="Science">
        <title>The plant cell wall-decomposing machinery underlies the functional diversity of forest fungi.</title>
        <authorList>
            <person name="Eastwood D.C."/>
            <person name="Floudas D."/>
            <person name="Binder M."/>
            <person name="Majcherczyk A."/>
            <person name="Schneider P."/>
            <person name="Aerts A."/>
            <person name="Asiegbu F.O."/>
            <person name="Baker S.E."/>
            <person name="Barry K."/>
            <person name="Bendiksby M."/>
            <person name="Blumentritt M."/>
            <person name="Coutinho P.M."/>
            <person name="Cullen D."/>
            <person name="de Vries R.P."/>
            <person name="Gathman A."/>
            <person name="Goodell B."/>
            <person name="Henrissat B."/>
            <person name="Ihrmark K."/>
            <person name="Kauserud H."/>
            <person name="Kohler A."/>
            <person name="LaButti K."/>
            <person name="Lapidus A."/>
            <person name="Lavin J.L."/>
            <person name="Lee Y.-H."/>
            <person name="Lindquist E."/>
            <person name="Lilly W."/>
            <person name="Lucas S."/>
            <person name="Morin E."/>
            <person name="Murat C."/>
            <person name="Oguiza J.A."/>
            <person name="Park J."/>
            <person name="Pisabarro A.G."/>
            <person name="Riley R."/>
            <person name="Rosling A."/>
            <person name="Salamov A."/>
            <person name="Schmidt O."/>
            <person name="Schmutz J."/>
            <person name="Skrede I."/>
            <person name="Stenlid J."/>
            <person name="Wiebenga A."/>
            <person name="Xie X."/>
            <person name="Kuees U."/>
            <person name="Hibbett D.S."/>
            <person name="Hoffmeister D."/>
            <person name="Hoegberg N."/>
            <person name="Martin F."/>
            <person name="Grigoriev I.V."/>
            <person name="Watkinson S.C."/>
        </authorList>
    </citation>
    <scope>NUCLEOTIDE SEQUENCE [LARGE SCALE GENOMIC DNA]</scope>
    <source>
        <strain evidence="2">strain S7.3</strain>
    </source>
</reference>
<dbReference type="InterPro" id="IPR043502">
    <property type="entry name" value="DNA/RNA_pol_sf"/>
</dbReference>
<proteinExistence type="predicted"/>
<feature type="non-terminal residue" evidence="1">
    <location>
        <position position="1"/>
    </location>
</feature>
<dbReference type="STRING" id="936435.F8Q8Y3"/>
<gene>
    <name evidence="1" type="ORF">SERLA73DRAFT_39001</name>
</gene>
<dbReference type="EMBL" id="GL945486">
    <property type="protein sequence ID" value="EGN95038.1"/>
    <property type="molecule type" value="Genomic_DNA"/>
</dbReference>